<gene>
    <name evidence="6" type="ORF">S2091_0565</name>
</gene>
<evidence type="ECO:0000256" key="3">
    <source>
        <dbReference type="ARBA" id="ARBA00022729"/>
    </source>
</evidence>
<dbReference type="GO" id="GO:0015846">
    <property type="term" value="P:polyamine transport"/>
    <property type="evidence" value="ECO:0007669"/>
    <property type="project" value="InterPro"/>
</dbReference>
<evidence type="ECO:0000256" key="5">
    <source>
        <dbReference type="PIRNR" id="PIRNR019574"/>
    </source>
</evidence>
<accession>A0A2S9H3K0</accession>
<comment type="similarity">
    <text evidence="5">Belongs to the bacterial solute-binding protein PotD/PotF family.</text>
</comment>
<dbReference type="AlphaFoldDB" id="A0A2S9H3K0"/>
<dbReference type="Gene3D" id="3.40.190.10">
    <property type="entry name" value="Periplasmic binding protein-like II"/>
    <property type="match status" value="2"/>
</dbReference>
<dbReference type="EMBL" id="PUGF01000002">
    <property type="protein sequence ID" value="PRC94562.1"/>
    <property type="molecule type" value="Genomic_DNA"/>
</dbReference>
<dbReference type="InterPro" id="IPR006059">
    <property type="entry name" value="SBP"/>
</dbReference>
<keyword evidence="2 5" id="KW-0813">Transport</keyword>
<organism evidence="6 7">
    <name type="scientific">Solimicrobium silvestre</name>
    <dbReference type="NCBI Taxonomy" id="2099400"/>
    <lineage>
        <taxon>Bacteria</taxon>
        <taxon>Pseudomonadati</taxon>
        <taxon>Pseudomonadota</taxon>
        <taxon>Betaproteobacteria</taxon>
        <taxon>Burkholderiales</taxon>
        <taxon>Oxalobacteraceae</taxon>
        <taxon>Solimicrobium</taxon>
    </lineage>
</organism>
<name>A0A2S9H3K0_9BURK</name>
<evidence type="ECO:0000313" key="7">
    <source>
        <dbReference type="Proteomes" id="UP000237839"/>
    </source>
</evidence>
<evidence type="ECO:0000256" key="4">
    <source>
        <dbReference type="ARBA" id="ARBA00022764"/>
    </source>
</evidence>
<reference evidence="6 7" key="1">
    <citation type="submission" date="2018-02" db="EMBL/GenBank/DDBJ databases">
        <title>Solimicrobium silvestre gen. nov., sp. nov., isolated from alpine forest soil.</title>
        <authorList>
            <person name="Margesin R."/>
            <person name="Albuquerque L."/>
            <person name="Zhang D.-C."/>
            <person name="Froufe H.J.C."/>
            <person name="Severino R."/>
            <person name="Roxo I."/>
            <person name="Egas C."/>
            <person name="Da Costa M.S."/>
        </authorList>
    </citation>
    <scope>NUCLEOTIDE SEQUENCE [LARGE SCALE GENOMIC DNA]</scope>
    <source>
        <strain evidence="6 7">S20-91</strain>
    </source>
</reference>
<evidence type="ECO:0000256" key="1">
    <source>
        <dbReference type="ARBA" id="ARBA00004418"/>
    </source>
</evidence>
<dbReference type="PANTHER" id="PTHR30222:SF12">
    <property type="entry name" value="NORSPERMIDINE SENSOR"/>
    <property type="match status" value="1"/>
</dbReference>
<dbReference type="CDD" id="cd13659">
    <property type="entry name" value="PBP2_PotF"/>
    <property type="match status" value="1"/>
</dbReference>
<proteinExistence type="inferred from homology"/>
<dbReference type="GO" id="GO:0019808">
    <property type="term" value="F:polyamine binding"/>
    <property type="evidence" value="ECO:0007669"/>
    <property type="project" value="InterPro"/>
</dbReference>
<protein>
    <recommendedName>
        <fullName evidence="5">Putrescine-binding periplasmic protein</fullName>
    </recommendedName>
</protein>
<evidence type="ECO:0000313" key="6">
    <source>
        <dbReference type="EMBL" id="PRC94562.1"/>
    </source>
</evidence>
<dbReference type="InterPro" id="IPR001188">
    <property type="entry name" value="Sperm_putr-bd"/>
</dbReference>
<dbReference type="PRINTS" id="PR00909">
    <property type="entry name" value="SPERMDNBNDNG"/>
</dbReference>
<dbReference type="Proteomes" id="UP000237839">
    <property type="component" value="Unassembled WGS sequence"/>
</dbReference>
<dbReference type="PIRSF" id="PIRSF019574">
    <property type="entry name" value="Periplasmic_polyamine_BP"/>
    <property type="match status" value="1"/>
</dbReference>
<comment type="subcellular location">
    <subcellularLocation>
        <location evidence="1 5">Periplasm</location>
    </subcellularLocation>
</comment>
<keyword evidence="7" id="KW-1185">Reference proteome</keyword>
<dbReference type="PANTHER" id="PTHR30222">
    <property type="entry name" value="SPERMIDINE/PUTRESCINE-BINDING PERIPLASMIC PROTEIN"/>
    <property type="match status" value="1"/>
</dbReference>
<keyword evidence="3" id="KW-0732">Signal</keyword>
<comment type="function">
    <text evidence="5">Required for the activity of the bacterial periplasmic transport system of putrescine.</text>
</comment>
<dbReference type="SUPFAM" id="SSF53850">
    <property type="entry name" value="Periplasmic binding protein-like II"/>
    <property type="match status" value="1"/>
</dbReference>
<dbReference type="Pfam" id="PF13416">
    <property type="entry name" value="SBP_bac_8"/>
    <property type="match status" value="1"/>
</dbReference>
<keyword evidence="4 5" id="KW-0574">Periplasm</keyword>
<dbReference type="GO" id="GO:0042597">
    <property type="term" value="C:periplasmic space"/>
    <property type="evidence" value="ECO:0007669"/>
    <property type="project" value="UniProtKB-SubCell"/>
</dbReference>
<comment type="caution">
    <text evidence="6">The sequence shown here is derived from an EMBL/GenBank/DDBJ whole genome shotgun (WGS) entry which is preliminary data.</text>
</comment>
<sequence>MKIEKLSRCLCVKPVQRIKQRASQTLCAMLGLSFISVALLGSTSALAQEEKVLNIYNWSDYIADDTIKNFEKETGIKVRYDVFDTNEILHAKLVARKTGYDIVVPSDTFAQLQIQGGLLKTLDKSKLPNLVNMDPVVQTALAKLDPNNDHLVTWLWGYTTVGINTKKVKAALGDMPMPVNAWDLIFDPKYASKLSSCGISFMDSGNEVLPAALLYVKKNAHSQVASDYQEAGRMLATVRPYVRVFSSSSYINDLANGALCVAMGYSGDINIARQRAIQSKNGNEIQALVPSTSAVLFFDAMAIPVDAPHPNNALIWMNYIMRPEVHASLTNKVFYANPNSASLKFVKKDVVDNKTVFLSEEDKKRMTAPEPVSAAIRKIMSRTFTQFKTGL</sequence>
<evidence type="ECO:0000256" key="2">
    <source>
        <dbReference type="ARBA" id="ARBA00022448"/>
    </source>
</evidence>